<evidence type="ECO:0000313" key="4">
    <source>
        <dbReference type="Proteomes" id="UP001523550"/>
    </source>
</evidence>
<evidence type="ECO:0000256" key="2">
    <source>
        <dbReference type="HAMAP-Rule" id="MF_00460"/>
    </source>
</evidence>
<name>A0ABT1G6S2_9GAMM</name>
<evidence type="ECO:0000313" key="3">
    <source>
        <dbReference type="EMBL" id="MCP1727004.1"/>
    </source>
</evidence>
<dbReference type="RefSeq" id="WP_253446184.1">
    <property type="nucleotide sequence ID" value="NZ_JALJYF010000001.1"/>
</dbReference>
<dbReference type="PANTHER" id="PTHR37483:SF1">
    <property type="entry name" value="UPF0125 PROTEIN RATB"/>
    <property type="match status" value="1"/>
</dbReference>
<dbReference type="Proteomes" id="UP001523550">
    <property type="component" value="Unassembled WGS sequence"/>
</dbReference>
<dbReference type="HAMAP" id="MF_00460">
    <property type="entry name" value="UPF0125_RnfH"/>
    <property type="match status" value="1"/>
</dbReference>
<dbReference type="PANTHER" id="PTHR37483">
    <property type="entry name" value="UPF0125 PROTEIN RATB"/>
    <property type="match status" value="1"/>
</dbReference>
<dbReference type="NCBIfam" id="NF002490">
    <property type="entry name" value="PRK01777.1"/>
    <property type="match status" value="1"/>
</dbReference>
<accession>A0ABT1G6S2</accession>
<protein>
    <recommendedName>
        <fullName evidence="2">UPF0125 protein J2T60_000969</fullName>
    </recommendedName>
</protein>
<keyword evidence="4" id="KW-1185">Reference proteome</keyword>
<dbReference type="EMBL" id="JALJYF010000001">
    <property type="protein sequence ID" value="MCP1727004.1"/>
    <property type="molecule type" value="Genomic_DNA"/>
</dbReference>
<dbReference type="Gene3D" id="3.10.20.280">
    <property type="entry name" value="RnfH-like"/>
    <property type="match status" value="1"/>
</dbReference>
<organism evidence="3 4">
    <name type="scientific">Natronospira proteinivora</name>
    <dbReference type="NCBI Taxonomy" id="1807133"/>
    <lineage>
        <taxon>Bacteria</taxon>
        <taxon>Pseudomonadati</taxon>
        <taxon>Pseudomonadota</taxon>
        <taxon>Gammaproteobacteria</taxon>
        <taxon>Natronospirales</taxon>
        <taxon>Natronospiraceae</taxon>
        <taxon>Natronospira</taxon>
    </lineage>
</organism>
<gene>
    <name evidence="3" type="ORF">J2T60_000969</name>
</gene>
<dbReference type="SUPFAM" id="SSF54285">
    <property type="entry name" value="MoaD/ThiS"/>
    <property type="match status" value="1"/>
</dbReference>
<comment type="caution">
    <text evidence="3">The sequence shown here is derived from an EMBL/GenBank/DDBJ whole genome shotgun (WGS) entry which is preliminary data.</text>
</comment>
<proteinExistence type="inferred from homology"/>
<dbReference type="InterPro" id="IPR005346">
    <property type="entry name" value="RnfH"/>
</dbReference>
<sequence>MAESNHGDQSPRISVEVAYARPERQEILVLEVEVGTTAEEAVNRSGIAKLFPEIDLKESRVGIFGRLVKADQVLREGDRVEVYRPLKADPKEVRRQRAREGRTMRKGD</sequence>
<reference evidence="3 4" key="1">
    <citation type="submission" date="2022-03" db="EMBL/GenBank/DDBJ databases">
        <title>Genomic Encyclopedia of Type Strains, Phase III (KMG-III): the genomes of soil and plant-associated and newly described type strains.</title>
        <authorList>
            <person name="Whitman W."/>
        </authorList>
    </citation>
    <scope>NUCLEOTIDE SEQUENCE [LARGE SCALE GENOMIC DNA]</scope>
    <source>
        <strain evidence="3 4">BSker1</strain>
    </source>
</reference>
<dbReference type="Pfam" id="PF03658">
    <property type="entry name" value="Ub-RnfH"/>
    <property type="match status" value="1"/>
</dbReference>
<dbReference type="InterPro" id="IPR037021">
    <property type="entry name" value="RnfH_sf"/>
</dbReference>
<dbReference type="InterPro" id="IPR016155">
    <property type="entry name" value="Mopterin_synth/thiamin_S_b"/>
</dbReference>
<comment type="similarity">
    <text evidence="1 2">Belongs to the UPF0125 (RnfH) family.</text>
</comment>
<evidence type="ECO:0000256" key="1">
    <source>
        <dbReference type="ARBA" id="ARBA00010645"/>
    </source>
</evidence>